<dbReference type="EMBL" id="JARQWQ010000087">
    <property type="protein sequence ID" value="KAK2552352.1"/>
    <property type="molecule type" value="Genomic_DNA"/>
</dbReference>
<gene>
    <name evidence="3" type="ORF">P5673_026425</name>
</gene>
<dbReference type="AlphaFoldDB" id="A0AAD9Q062"/>
<evidence type="ECO:0000256" key="1">
    <source>
        <dbReference type="SAM" id="MobiDB-lite"/>
    </source>
</evidence>
<name>A0AAD9Q062_ACRCE</name>
<feature type="region of interest" description="Disordered" evidence="1">
    <location>
        <begin position="54"/>
        <end position="106"/>
    </location>
</feature>
<sequence length="500" mass="58215">MNRTLFDCGFQQKVELRNGDLLDVTATLPKAVKLNQSFFGKQYLDQHMRFKHSSECKGQESTDQSISLRSSNSPSNDVQEIEERRDDSSRTADEIPERRRGSTSRMSYTVEFKKQSLHLLDSLSNSRNKWKKVAEAKQISKCLVIKWNKARDKIFAELSLNKHSANAGGMRASRQRRKMIVEKAKNSERYPHATEPLVTEFKLRRAQGSQISKLWMKSKMKKKIEMCYGKEAADKFKADAEQTRNSILQTLLEKRLKNSIGIKESSQVQKEEEQCYFRQEIWTMDAKTKDRTYDFSGSKQIWVSQPGSGLDKRQATLQLFIRAEGRQTVKPAIVFRGKGNVSTQKREKYDKDIDVYFQPCAWMDSETTMKWTENILKNGLKDDPAEKVLFADNVGFQQAQNFHEAFRDLNTVVYLLPESHTDKVQPIDAGYGKMIKKKIGKQMEKWLEKEENLEMWHDGIPAKTRRVLVIKWAGKAWRELSSDEDFVKKLFEKNWMLDDR</sequence>
<evidence type="ECO:0000313" key="3">
    <source>
        <dbReference type="EMBL" id="KAK2552352.1"/>
    </source>
</evidence>
<protein>
    <recommendedName>
        <fullName evidence="2">DDE-1 domain-containing protein</fullName>
    </recommendedName>
</protein>
<evidence type="ECO:0000313" key="4">
    <source>
        <dbReference type="Proteomes" id="UP001249851"/>
    </source>
</evidence>
<organism evidence="3 4">
    <name type="scientific">Acropora cervicornis</name>
    <name type="common">Staghorn coral</name>
    <dbReference type="NCBI Taxonomy" id="6130"/>
    <lineage>
        <taxon>Eukaryota</taxon>
        <taxon>Metazoa</taxon>
        <taxon>Cnidaria</taxon>
        <taxon>Anthozoa</taxon>
        <taxon>Hexacorallia</taxon>
        <taxon>Scleractinia</taxon>
        <taxon>Astrocoeniina</taxon>
        <taxon>Acroporidae</taxon>
        <taxon>Acropora</taxon>
    </lineage>
</organism>
<comment type="caution">
    <text evidence="3">The sequence shown here is derived from an EMBL/GenBank/DDBJ whole genome shotgun (WGS) entry which is preliminary data.</text>
</comment>
<dbReference type="GO" id="GO:0003676">
    <property type="term" value="F:nucleic acid binding"/>
    <property type="evidence" value="ECO:0007669"/>
    <property type="project" value="InterPro"/>
</dbReference>
<feature type="compositionally biased region" description="Basic and acidic residues" evidence="1">
    <location>
        <begin position="81"/>
        <end position="100"/>
    </location>
</feature>
<dbReference type="Proteomes" id="UP001249851">
    <property type="component" value="Unassembled WGS sequence"/>
</dbReference>
<reference evidence="3" key="1">
    <citation type="journal article" date="2023" name="G3 (Bethesda)">
        <title>Whole genome assembly and annotation of the endangered Caribbean coral Acropora cervicornis.</title>
        <authorList>
            <person name="Selwyn J.D."/>
            <person name="Vollmer S.V."/>
        </authorList>
    </citation>
    <scope>NUCLEOTIDE SEQUENCE</scope>
    <source>
        <strain evidence="3">K2</strain>
    </source>
</reference>
<feature type="domain" description="DDE-1" evidence="2">
    <location>
        <begin position="313"/>
        <end position="483"/>
    </location>
</feature>
<evidence type="ECO:0000259" key="2">
    <source>
        <dbReference type="Pfam" id="PF03184"/>
    </source>
</evidence>
<feature type="compositionally biased region" description="Low complexity" evidence="1">
    <location>
        <begin position="65"/>
        <end position="75"/>
    </location>
</feature>
<keyword evidence="4" id="KW-1185">Reference proteome</keyword>
<dbReference type="InterPro" id="IPR004875">
    <property type="entry name" value="DDE_SF_endonuclease_dom"/>
</dbReference>
<proteinExistence type="predicted"/>
<dbReference type="Pfam" id="PF03184">
    <property type="entry name" value="DDE_1"/>
    <property type="match status" value="1"/>
</dbReference>
<accession>A0AAD9Q062</accession>
<reference evidence="3" key="2">
    <citation type="journal article" date="2023" name="Science">
        <title>Genomic signatures of disease resistance in endangered staghorn corals.</title>
        <authorList>
            <person name="Vollmer S.V."/>
            <person name="Selwyn J.D."/>
            <person name="Despard B.A."/>
            <person name="Roesel C.L."/>
        </authorList>
    </citation>
    <scope>NUCLEOTIDE SEQUENCE</scope>
    <source>
        <strain evidence="3">K2</strain>
    </source>
</reference>